<name>A0A7Z2VYS9_9BURK</name>
<protein>
    <submittedName>
        <fullName evidence="2">Uncharacterized protein</fullName>
    </submittedName>
</protein>
<keyword evidence="3" id="KW-1185">Reference proteome</keyword>
<dbReference type="Proteomes" id="UP000502415">
    <property type="component" value="Chromosome"/>
</dbReference>
<dbReference type="GO" id="GO:0009279">
    <property type="term" value="C:cell outer membrane"/>
    <property type="evidence" value="ECO:0007669"/>
    <property type="project" value="UniProtKB-SubCell"/>
</dbReference>
<dbReference type="SUPFAM" id="SSF56925">
    <property type="entry name" value="OMPA-like"/>
    <property type="match status" value="1"/>
</dbReference>
<proteinExistence type="predicted"/>
<organism evidence="2 3">
    <name type="scientific">Massilia forsythiae</name>
    <dbReference type="NCBI Taxonomy" id="2728020"/>
    <lineage>
        <taxon>Bacteria</taxon>
        <taxon>Pseudomonadati</taxon>
        <taxon>Pseudomonadota</taxon>
        <taxon>Betaproteobacteria</taxon>
        <taxon>Burkholderiales</taxon>
        <taxon>Oxalobacteraceae</taxon>
        <taxon>Telluria group</taxon>
        <taxon>Massilia</taxon>
    </lineage>
</organism>
<dbReference type="AlphaFoldDB" id="A0A7Z2VYS9"/>
<sequence length="159" mass="16895">MYHAAPLDLMGRFVTDPKLVGGVRVTPFLGVETGYASLVDRGTVFVDYRRADGITARQGTTGFSSYLAGTATLPLERGLEAYGKLGVSFSEFNHHELGPVPRPGSFRETDTGAYATAGASYRPSDKATLSGAFERHGDSAKWGANTSSNGLKAKLKLGF</sequence>
<comment type="subcellular location">
    <subcellularLocation>
        <location evidence="1">Cell outer membrane</location>
    </subcellularLocation>
</comment>
<dbReference type="InterPro" id="IPR011250">
    <property type="entry name" value="OMP/PagP_B-barrel"/>
</dbReference>
<reference evidence="2 3" key="1">
    <citation type="submission" date="2020-04" db="EMBL/GenBank/DDBJ databases">
        <title>Genome sequencing of novel species.</title>
        <authorList>
            <person name="Heo J."/>
            <person name="Kim S.-J."/>
            <person name="Kim J.-S."/>
            <person name="Hong S.-B."/>
            <person name="Kwon S.-W."/>
        </authorList>
    </citation>
    <scope>NUCLEOTIDE SEQUENCE [LARGE SCALE GENOMIC DNA]</scope>
    <source>
        <strain evidence="2 3">GN2-R2</strain>
    </source>
</reference>
<evidence type="ECO:0000256" key="1">
    <source>
        <dbReference type="ARBA" id="ARBA00004442"/>
    </source>
</evidence>
<evidence type="ECO:0000313" key="2">
    <source>
        <dbReference type="EMBL" id="QJE01906.1"/>
    </source>
</evidence>
<dbReference type="Gene3D" id="2.40.160.20">
    <property type="match status" value="1"/>
</dbReference>
<dbReference type="KEGG" id="mfy:HH212_19330"/>
<evidence type="ECO:0000313" key="3">
    <source>
        <dbReference type="Proteomes" id="UP000502415"/>
    </source>
</evidence>
<gene>
    <name evidence="2" type="ORF">HH212_19330</name>
</gene>
<accession>A0A7Z2VYS9</accession>
<dbReference type="EMBL" id="CP051685">
    <property type="protein sequence ID" value="QJE01906.1"/>
    <property type="molecule type" value="Genomic_DNA"/>
</dbReference>
<dbReference type="RefSeq" id="WP_170203993.1">
    <property type="nucleotide sequence ID" value="NZ_CP051685.1"/>
</dbReference>